<proteinExistence type="predicted"/>
<dbReference type="PANTHER" id="PTHR25462">
    <property type="entry name" value="BONUS, ISOFORM C-RELATED"/>
    <property type="match status" value="1"/>
</dbReference>
<evidence type="ECO:0000313" key="4">
    <source>
        <dbReference type="Proteomes" id="UP000193920"/>
    </source>
</evidence>
<comment type="caution">
    <text evidence="3">The sequence shown here is derived from an EMBL/GenBank/DDBJ whole genome shotgun (WGS) entry which is preliminary data.</text>
</comment>
<dbReference type="OrthoDB" id="194443at2759"/>
<dbReference type="EMBL" id="MCOG01000179">
    <property type="protein sequence ID" value="ORY29608.1"/>
    <property type="molecule type" value="Genomic_DNA"/>
</dbReference>
<dbReference type="SUPFAM" id="SSF57845">
    <property type="entry name" value="B-box zinc-binding domain"/>
    <property type="match status" value="1"/>
</dbReference>
<protein>
    <recommendedName>
        <fullName evidence="2">TLDc domain-containing protein</fullName>
    </recommendedName>
</protein>
<dbReference type="InterPro" id="IPR006571">
    <property type="entry name" value="TLDc_dom"/>
</dbReference>
<sequence length="386" mass="45671">MTTKKCSSKEHNENEAIKYCQICKIYMCNQCDDIHSKLCTNHFSFFLKDDYNETFSGICFENEHFNQLEYFCKTHNKLCCVSCISKIKGKGNGQHSDCDICFIEDIQDEKRNKLKDNITILENFSKNLKSDNEELKEVLNKIEKTKEELKITVQKIFTELRSALNNREDELLFDIDQKIDNTFLDKEIVKRGEVDPNRIKEVLIKGKKIEEEWNNDNLKEMINDCINLENNINYINKIKESLEKYNSSKLDIHFIPEENQINNFIKEIKSFGNIYFGSNWIQSDILKDDKEKLKKWISQNKKINSELLYKMTRDGSTIDRFHELCDNIRNNLIIIKTVNDKIFGGYSSWVWDKSRKDLRINDGFLFNLSTGIKYDNNNNKDSYRMS</sequence>
<dbReference type="Gene3D" id="3.30.160.60">
    <property type="entry name" value="Classic Zinc Finger"/>
    <property type="match status" value="1"/>
</dbReference>
<gene>
    <name evidence="3" type="ORF">LY90DRAFT_627650</name>
</gene>
<dbReference type="PANTHER" id="PTHR25462:SF291">
    <property type="entry name" value="E3 UBIQUITIN-PROTEIN LIGASE TRIM45"/>
    <property type="match status" value="1"/>
</dbReference>
<evidence type="ECO:0000256" key="1">
    <source>
        <dbReference type="SAM" id="Coils"/>
    </source>
</evidence>
<keyword evidence="1" id="KW-0175">Coiled coil</keyword>
<feature type="domain" description="TLDc" evidence="2">
    <location>
        <begin position="279"/>
        <end position="386"/>
    </location>
</feature>
<dbReference type="PROSITE" id="PS51886">
    <property type="entry name" value="TLDC"/>
    <property type="match status" value="1"/>
</dbReference>
<dbReference type="InterPro" id="IPR047153">
    <property type="entry name" value="TRIM45/56/19-like"/>
</dbReference>
<dbReference type="GO" id="GO:0061630">
    <property type="term" value="F:ubiquitin protein ligase activity"/>
    <property type="evidence" value="ECO:0007669"/>
    <property type="project" value="TreeGrafter"/>
</dbReference>
<feature type="coiled-coil region" evidence="1">
    <location>
        <begin position="121"/>
        <end position="159"/>
    </location>
</feature>
<name>A0A1Y2B450_9FUNG</name>
<evidence type="ECO:0000313" key="3">
    <source>
        <dbReference type="EMBL" id="ORY29608.1"/>
    </source>
</evidence>
<keyword evidence="4" id="KW-1185">Reference proteome</keyword>
<evidence type="ECO:0000259" key="2">
    <source>
        <dbReference type="PROSITE" id="PS51886"/>
    </source>
</evidence>
<organism evidence="3 4">
    <name type="scientific">Neocallimastix californiae</name>
    <dbReference type="NCBI Taxonomy" id="1754190"/>
    <lineage>
        <taxon>Eukaryota</taxon>
        <taxon>Fungi</taxon>
        <taxon>Fungi incertae sedis</taxon>
        <taxon>Chytridiomycota</taxon>
        <taxon>Chytridiomycota incertae sedis</taxon>
        <taxon>Neocallimastigomycetes</taxon>
        <taxon>Neocallimastigales</taxon>
        <taxon>Neocallimastigaceae</taxon>
        <taxon>Neocallimastix</taxon>
    </lineage>
</organism>
<accession>A0A1Y2B450</accession>
<dbReference type="AlphaFoldDB" id="A0A1Y2B450"/>
<dbReference type="Pfam" id="PF07534">
    <property type="entry name" value="TLD"/>
    <property type="match status" value="1"/>
</dbReference>
<reference evidence="3 4" key="1">
    <citation type="submission" date="2016-08" db="EMBL/GenBank/DDBJ databases">
        <title>A Parts List for Fungal Cellulosomes Revealed by Comparative Genomics.</title>
        <authorList>
            <consortium name="DOE Joint Genome Institute"/>
            <person name="Haitjema C.H."/>
            <person name="Gilmore S.P."/>
            <person name="Henske J.K."/>
            <person name="Solomon K.V."/>
            <person name="De Groot R."/>
            <person name="Kuo A."/>
            <person name="Mondo S.J."/>
            <person name="Salamov A.A."/>
            <person name="Labutti K."/>
            <person name="Zhao Z."/>
            <person name="Chiniquy J."/>
            <person name="Barry K."/>
            <person name="Brewer H.M."/>
            <person name="Purvine S.O."/>
            <person name="Wright A.T."/>
            <person name="Boxma B."/>
            <person name="Van Alen T."/>
            <person name="Hackstein J.H."/>
            <person name="Baker S.E."/>
            <person name="Grigoriev I.V."/>
            <person name="O'Malley M.A."/>
        </authorList>
    </citation>
    <scope>NUCLEOTIDE SEQUENCE [LARGE SCALE GENOMIC DNA]</scope>
    <source>
        <strain evidence="3 4">G1</strain>
    </source>
</reference>
<dbReference type="Proteomes" id="UP000193920">
    <property type="component" value="Unassembled WGS sequence"/>
</dbReference>